<dbReference type="Gene3D" id="3.30.450.20">
    <property type="entry name" value="PAS domain"/>
    <property type="match status" value="2"/>
</dbReference>
<dbReference type="Pfam" id="PF14689">
    <property type="entry name" value="SPOB_a"/>
    <property type="match status" value="1"/>
</dbReference>
<feature type="domain" description="Histidine kinase" evidence="14">
    <location>
        <begin position="337"/>
        <end position="529"/>
    </location>
</feature>
<evidence type="ECO:0000256" key="8">
    <source>
        <dbReference type="ARBA" id="ARBA00022741"/>
    </source>
</evidence>
<keyword evidence="16" id="KW-1185">Reference proteome</keyword>
<dbReference type="PRINTS" id="PR00344">
    <property type="entry name" value="BCTRLSENSOR"/>
</dbReference>
<dbReference type="InterPro" id="IPR029151">
    <property type="entry name" value="Sensor-like_sf"/>
</dbReference>
<evidence type="ECO:0000256" key="13">
    <source>
        <dbReference type="SAM" id="Phobius"/>
    </source>
</evidence>
<dbReference type="STRING" id="86666.SAMN04490247_1396"/>
<feature type="transmembrane region" description="Helical" evidence="13">
    <location>
        <begin position="12"/>
        <end position="35"/>
    </location>
</feature>
<dbReference type="OrthoDB" id="9792686at2"/>
<keyword evidence="8" id="KW-0547">Nucleotide-binding</keyword>
<evidence type="ECO:0000256" key="9">
    <source>
        <dbReference type="ARBA" id="ARBA00022777"/>
    </source>
</evidence>
<dbReference type="InterPro" id="IPR003594">
    <property type="entry name" value="HATPase_dom"/>
</dbReference>
<dbReference type="Gene3D" id="1.10.287.130">
    <property type="match status" value="1"/>
</dbReference>
<protein>
    <recommendedName>
        <fullName evidence="3">histidine kinase</fullName>
        <ecNumber evidence="3">2.7.13.3</ecNumber>
    </recommendedName>
</protein>
<evidence type="ECO:0000256" key="12">
    <source>
        <dbReference type="ARBA" id="ARBA00023012"/>
    </source>
</evidence>
<keyword evidence="13" id="KW-0472">Membrane</keyword>
<reference evidence="16" key="1">
    <citation type="submission" date="2016-10" db="EMBL/GenBank/DDBJ databases">
        <authorList>
            <person name="Varghese N."/>
            <person name="Submissions S."/>
        </authorList>
    </citation>
    <scope>NUCLEOTIDE SEQUENCE [LARGE SCALE GENOMIC DNA]</scope>
    <source>
        <strain evidence="16">DSM 4771</strain>
    </source>
</reference>
<dbReference type="RefSeq" id="WP_093193148.1">
    <property type="nucleotide sequence ID" value="NZ_FNEV01000003.1"/>
</dbReference>
<evidence type="ECO:0000259" key="14">
    <source>
        <dbReference type="PROSITE" id="PS50109"/>
    </source>
</evidence>
<dbReference type="EMBL" id="FNEV01000003">
    <property type="protein sequence ID" value="SDJ27229.1"/>
    <property type="molecule type" value="Genomic_DNA"/>
</dbReference>
<evidence type="ECO:0000256" key="2">
    <source>
        <dbReference type="ARBA" id="ARBA00004651"/>
    </source>
</evidence>
<dbReference type="SMART" id="SM00387">
    <property type="entry name" value="HATPase_c"/>
    <property type="match status" value="1"/>
</dbReference>
<name>A0A1G8SD91_9BACI</name>
<evidence type="ECO:0000256" key="4">
    <source>
        <dbReference type="ARBA" id="ARBA00022475"/>
    </source>
</evidence>
<dbReference type="InterPro" id="IPR004358">
    <property type="entry name" value="Sig_transdc_His_kin-like_C"/>
</dbReference>
<evidence type="ECO:0000256" key="11">
    <source>
        <dbReference type="ARBA" id="ARBA00022989"/>
    </source>
</evidence>
<keyword evidence="11 13" id="KW-1133">Transmembrane helix</keyword>
<evidence type="ECO:0000256" key="7">
    <source>
        <dbReference type="ARBA" id="ARBA00022692"/>
    </source>
</evidence>
<keyword evidence="9 15" id="KW-0418">Kinase</keyword>
<evidence type="ECO:0000256" key="6">
    <source>
        <dbReference type="ARBA" id="ARBA00022679"/>
    </source>
</evidence>
<dbReference type="GO" id="GO:0000155">
    <property type="term" value="F:phosphorelay sensor kinase activity"/>
    <property type="evidence" value="ECO:0007669"/>
    <property type="project" value="InterPro"/>
</dbReference>
<keyword evidence="12" id="KW-0902">Two-component regulatory system</keyword>
<evidence type="ECO:0000256" key="1">
    <source>
        <dbReference type="ARBA" id="ARBA00000085"/>
    </source>
</evidence>
<keyword evidence="4" id="KW-1003">Cell membrane</keyword>
<dbReference type="InterPro" id="IPR036890">
    <property type="entry name" value="HATPase_C_sf"/>
</dbReference>
<dbReference type="PANTHER" id="PTHR43547:SF3">
    <property type="entry name" value="SENSOR PROTEIN CITS"/>
    <property type="match status" value="1"/>
</dbReference>
<keyword evidence="6" id="KW-0808">Transferase</keyword>
<accession>A0A1G8SD91</accession>
<evidence type="ECO:0000313" key="16">
    <source>
        <dbReference type="Proteomes" id="UP000199225"/>
    </source>
</evidence>
<dbReference type="InterPro" id="IPR039506">
    <property type="entry name" value="SPOB_a"/>
</dbReference>
<keyword evidence="7 13" id="KW-0812">Transmembrane</keyword>
<proteinExistence type="predicted"/>
<evidence type="ECO:0000256" key="10">
    <source>
        <dbReference type="ARBA" id="ARBA00022840"/>
    </source>
</evidence>
<dbReference type="SUPFAM" id="SSF103190">
    <property type="entry name" value="Sensory domain-like"/>
    <property type="match status" value="1"/>
</dbReference>
<evidence type="ECO:0000256" key="3">
    <source>
        <dbReference type="ARBA" id="ARBA00012438"/>
    </source>
</evidence>
<dbReference type="GO" id="GO:0005886">
    <property type="term" value="C:plasma membrane"/>
    <property type="evidence" value="ECO:0007669"/>
    <property type="project" value="UniProtKB-SubCell"/>
</dbReference>
<comment type="subcellular location">
    <subcellularLocation>
        <location evidence="2">Cell membrane</location>
        <topology evidence="2">Multi-pass membrane protein</topology>
    </subcellularLocation>
</comment>
<evidence type="ECO:0000313" key="15">
    <source>
        <dbReference type="EMBL" id="SDJ27229.1"/>
    </source>
</evidence>
<dbReference type="PROSITE" id="PS50109">
    <property type="entry name" value="HIS_KIN"/>
    <property type="match status" value="1"/>
</dbReference>
<comment type="catalytic activity">
    <reaction evidence="1">
        <text>ATP + protein L-histidine = ADP + protein N-phospho-L-histidine.</text>
        <dbReference type="EC" id="2.7.13.3"/>
    </reaction>
</comment>
<organism evidence="15 16">
    <name type="scientific">Salimicrobium halophilum</name>
    <dbReference type="NCBI Taxonomy" id="86666"/>
    <lineage>
        <taxon>Bacteria</taxon>
        <taxon>Bacillati</taxon>
        <taxon>Bacillota</taxon>
        <taxon>Bacilli</taxon>
        <taxon>Bacillales</taxon>
        <taxon>Bacillaceae</taxon>
        <taxon>Salimicrobium</taxon>
    </lineage>
</organism>
<dbReference type="Pfam" id="PF02518">
    <property type="entry name" value="HATPase_c"/>
    <property type="match status" value="1"/>
</dbReference>
<dbReference type="AlphaFoldDB" id="A0A1G8SD91"/>
<sequence>MKRLLDVSLQKKILGLVTFLLILVLGLITTLITYMDTNEEVENAENLAQQTATTLSYLPVVQDKLSGASPETNLNVIAERFREEVDASGIKIINRDGELLGYAGNNDSLSIDTSNYYKALVFGSTYLTHPGTGADTVLQAITPIKVDYESHMKIEGAVAVEFRMQTIQQDIRADIRRITYIALSVLVIGFIGSMLLSRSIRKDTLGLEPSEIAALFRERNAVLDSVKEGLIAFDQGHKVTMLNASARDLLDIKGDTEAETLEDVIASPKMRKLVYSREGIRNRELEYKDKTLIINSSPIFEDTIRTGTVVSLRDKTEIKKMVDALSEVQQYSEDLRAQAHEYTSKLYVLLGLIQLGKYDEAVDLIQEEAKTQRQVSDLFFKDILDEKVQAILLGKLAKASEKKITFTIEDGSSLQQLPEQISLSPLVVVLGNVINNAFEAVTDQDEKEVTLSVTDFGNDIIFEITDNGPGMDQSEIDRMFNRGTSSKGKHRGYGLANAQEELEEMKGFMEVMSYPGEGTTFTIIIPKNEPL</sequence>
<dbReference type="InterPro" id="IPR016120">
    <property type="entry name" value="Sig_transdc_His_kin_SpoOB"/>
</dbReference>
<dbReference type="SUPFAM" id="SSF55890">
    <property type="entry name" value="Sporulation response regulatory protein Spo0B"/>
    <property type="match status" value="1"/>
</dbReference>
<dbReference type="SUPFAM" id="SSF55874">
    <property type="entry name" value="ATPase domain of HSP90 chaperone/DNA topoisomerase II/histidine kinase"/>
    <property type="match status" value="1"/>
</dbReference>
<dbReference type="GO" id="GO:0005524">
    <property type="term" value="F:ATP binding"/>
    <property type="evidence" value="ECO:0007669"/>
    <property type="project" value="UniProtKB-KW"/>
</dbReference>
<gene>
    <name evidence="15" type="ORF">SAMN04490247_1396</name>
</gene>
<dbReference type="InterPro" id="IPR005467">
    <property type="entry name" value="His_kinase_dom"/>
</dbReference>
<keyword evidence="10" id="KW-0067">ATP-binding</keyword>
<dbReference type="Proteomes" id="UP000199225">
    <property type="component" value="Unassembled WGS sequence"/>
</dbReference>
<dbReference type="Gene3D" id="3.30.565.10">
    <property type="entry name" value="Histidine kinase-like ATPase, C-terminal domain"/>
    <property type="match status" value="1"/>
</dbReference>
<evidence type="ECO:0000256" key="5">
    <source>
        <dbReference type="ARBA" id="ARBA00022553"/>
    </source>
</evidence>
<keyword evidence="5" id="KW-0597">Phosphoprotein</keyword>
<dbReference type="EC" id="2.7.13.3" evidence="3"/>
<dbReference type="PANTHER" id="PTHR43547">
    <property type="entry name" value="TWO-COMPONENT HISTIDINE KINASE"/>
    <property type="match status" value="1"/>
</dbReference>